<feature type="signal peptide" evidence="1">
    <location>
        <begin position="1"/>
        <end position="22"/>
    </location>
</feature>
<dbReference type="PROSITE" id="PS51257">
    <property type="entry name" value="PROKAR_LIPOPROTEIN"/>
    <property type="match status" value="1"/>
</dbReference>
<sequence>MVRAVLALVLLVAGCGSSTTGAEVDVVGSSALSWGDGAHGVVLAHGASYDAASWEEQATAMAEQGATVVAVEDISPQAIEDAARQLQEDGIEDVALVGASAGADAVLRLAVAEPDLADQLILLSPNTVVDGLGDQPKLFIASEDEPVADVSRRLAVSAPGRDNEVVLLPGSAHAQGIFSSDYAERATTLILDRLTQYADR</sequence>
<evidence type="ECO:0000256" key="1">
    <source>
        <dbReference type="SAM" id="SignalP"/>
    </source>
</evidence>
<dbReference type="InterPro" id="IPR029058">
    <property type="entry name" value="AB_hydrolase_fold"/>
</dbReference>
<proteinExistence type="predicted"/>
<dbReference type="Gene3D" id="3.40.50.1820">
    <property type="entry name" value="alpha/beta hydrolase"/>
    <property type="match status" value="1"/>
</dbReference>
<name>A0A6J4LGV4_9ACTN</name>
<accession>A0A6J4LGV4</accession>
<evidence type="ECO:0000313" key="3">
    <source>
        <dbReference type="EMBL" id="CAA9332242.1"/>
    </source>
</evidence>
<gene>
    <name evidence="3" type="ORF">AVDCRST_MAG36-991</name>
</gene>
<keyword evidence="1" id="KW-0732">Signal</keyword>
<feature type="domain" description="Peptidase M17 peptidase B-like N-terminal" evidence="2">
    <location>
        <begin position="51"/>
        <end position="99"/>
    </location>
</feature>
<reference evidence="3" key="1">
    <citation type="submission" date="2020-02" db="EMBL/GenBank/DDBJ databases">
        <authorList>
            <person name="Meier V. D."/>
        </authorList>
    </citation>
    <scope>NUCLEOTIDE SEQUENCE</scope>
    <source>
        <strain evidence="3">AVDCRST_MAG36</strain>
    </source>
</reference>
<dbReference type="Pfam" id="PF12404">
    <property type="entry name" value="DUF3663"/>
    <property type="match status" value="1"/>
</dbReference>
<protein>
    <recommendedName>
        <fullName evidence="2">Peptidase M17 peptidase B-like N-terminal domain-containing protein</fullName>
    </recommendedName>
</protein>
<dbReference type="AlphaFoldDB" id="A0A6J4LGV4"/>
<evidence type="ECO:0000259" key="2">
    <source>
        <dbReference type="Pfam" id="PF12404"/>
    </source>
</evidence>
<feature type="chain" id="PRO_5026655063" description="Peptidase M17 peptidase B-like N-terminal domain-containing protein" evidence="1">
    <location>
        <begin position="23"/>
        <end position="200"/>
    </location>
</feature>
<dbReference type="InterPro" id="IPR047620">
    <property type="entry name" value="M17_PepB-like_N"/>
</dbReference>
<organism evidence="3">
    <name type="scientific">uncultured Nocardioidaceae bacterium</name>
    <dbReference type="NCBI Taxonomy" id="253824"/>
    <lineage>
        <taxon>Bacteria</taxon>
        <taxon>Bacillati</taxon>
        <taxon>Actinomycetota</taxon>
        <taxon>Actinomycetes</taxon>
        <taxon>Propionibacteriales</taxon>
        <taxon>Nocardioidaceae</taxon>
        <taxon>environmental samples</taxon>
    </lineage>
</organism>
<dbReference type="EMBL" id="CADCUH010000061">
    <property type="protein sequence ID" value="CAA9332242.1"/>
    <property type="molecule type" value="Genomic_DNA"/>
</dbReference>
<dbReference type="SUPFAM" id="SSF53474">
    <property type="entry name" value="alpha/beta-Hydrolases"/>
    <property type="match status" value="1"/>
</dbReference>